<evidence type="ECO:0000256" key="1">
    <source>
        <dbReference type="SAM" id="MobiDB-lite"/>
    </source>
</evidence>
<evidence type="ECO:0000313" key="3">
    <source>
        <dbReference type="EMBL" id="KAG2948503.1"/>
    </source>
</evidence>
<accession>A0A8T1E4P8</accession>
<dbReference type="EMBL" id="RCMG01000125">
    <property type="protein sequence ID" value="KAG2862565.1"/>
    <property type="molecule type" value="Genomic_DNA"/>
</dbReference>
<proteinExistence type="predicted"/>
<protein>
    <submittedName>
        <fullName evidence="3">Uncharacterized protein</fullName>
    </submittedName>
</protein>
<dbReference type="Proteomes" id="UP000735874">
    <property type="component" value="Unassembled WGS sequence"/>
</dbReference>
<comment type="caution">
    <text evidence="3">The sequence shown here is derived from an EMBL/GenBank/DDBJ whole genome shotgun (WGS) entry which is preliminary data.</text>
</comment>
<evidence type="ECO:0000313" key="4">
    <source>
        <dbReference type="Proteomes" id="UP000736787"/>
    </source>
</evidence>
<name>A0A8T1E4P8_9STRA</name>
<evidence type="ECO:0000313" key="2">
    <source>
        <dbReference type="EMBL" id="KAG2862565.1"/>
    </source>
</evidence>
<feature type="compositionally biased region" description="Polar residues" evidence="1">
    <location>
        <begin position="140"/>
        <end position="150"/>
    </location>
</feature>
<dbReference type="EMBL" id="RCMK01000109">
    <property type="protein sequence ID" value="KAG2948503.1"/>
    <property type="molecule type" value="Genomic_DNA"/>
</dbReference>
<feature type="region of interest" description="Disordered" evidence="1">
    <location>
        <begin position="125"/>
        <end position="152"/>
    </location>
</feature>
<organism evidence="3 4">
    <name type="scientific">Phytophthora cactorum</name>
    <dbReference type="NCBI Taxonomy" id="29920"/>
    <lineage>
        <taxon>Eukaryota</taxon>
        <taxon>Sar</taxon>
        <taxon>Stramenopiles</taxon>
        <taxon>Oomycota</taxon>
        <taxon>Peronosporomycetes</taxon>
        <taxon>Peronosporales</taxon>
        <taxon>Peronosporaceae</taxon>
        <taxon>Phytophthora</taxon>
    </lineage>
</organism>
<dbReference type="AlphaFoldDB" id="A0A8T1E4P8"/>
<gene>
    <name evidence="2" type="ORF">PC113_g6199</name>
    <name evidence="3" type="ORF">PC117_g5977</name>
</gene>
<sequence>MLNRLGEGYAHVLFALLRVRRSHHRRDPHLGGDPSNLPLLNPTIAFGRGVFEAAIPLALTLPYLFSSNQFSPYVPQCLCLFDCPFVSCAYTARRYRDWGLFLPLHLNNARPKLEARAATQLQRQLAEDTARRNTPVRSLRTPTPQRTSSFPEPHIRRTEARTLVVAHRATVFLPLGSPHRAQHALIDSNILFAAQNPQRDLFGSRTATRTGLVAVTEAAFFEQTPTTRADTEPPREGANRVTSVLRLQTLCPSTQCHDHQQRGALLP</sequence>
<dbReference type="Proteomes" id="UP000736787">
    <property type="component" value="Unassembled WGS sequence"/>
</dbReference>
<reference evidence="3" key="1">
    <citation type="submission" date="2018-10" db="EMBL/GenBank/DDBJ databases">
        <title>Effector identification in a new, highly contiguous assembly of the strawberry crown rot pathogen Phytophthora cactorum.</title>
        <authorList>
            <person name="Armitage A.D."/>
            <person name="Nellist C.F."/>
            <person name="Bates H."/>
            <person name="Vickerstaff R.J."/>
            <person name="Harrison R.J."/>
        </authorList>
    </citation>
    <scope>NUCLEOTIDE SEQUENCE</scope>
    <source>
        <strain evidence="2">15-7</strain>
        <strain evidence="3">4040</strain>
    </source>
</reference>